<feature type="domain" description="Peptidoglycan binding-like" evidence="1">
    <location>
        <begin position="243"/>
        <end position="277"/>
    </location>
</feature>
<sequence>MADQMVIEAQKFINSYNVAGIPEVEENGRTGWAVMFALTRALQHELGIAALSDSFGPTTLATLQSRHPVINAGTRHEKILKIVQSALYCKGYDGGGIDGTYNGSVAASVRELTQNMGVDGTFADGVVPKVFKALLTMDAYVVTEGGSELTRAVQQWMNGRYVGRRNFFIVPCDGHFSRDVQKALMFAIQYEIGMSDDVANGVFGPGTQQGIRNNPLSEGSSGTWVSLFTAAMIFNKRGGVFFTSQFDADLATRVRSFQNFAKLPVTGRGDFQTWASLLVSTGDATRKGTAADCVTEVTDARAVSLRDAGYQIVGRYLSNVPNTSLDKKIKSGELGRMAAYGLSCFPVYQTWGGEAAYFRREQGIADAFAAIERAKHYGFKPGTRIYFAVDFDALDYEVTDNILPHFRAIRDVMNEHGQGYLTGIYGPRNVCSRVAAAGYTSASFVCDMSTGFSGNLGYPLPSDWAFDQISTISVGAGSGLIEIDNNIVSGRDVGQNTYNPEQITADLDVSMDMSRRNALLADVQSYLLNNMGVPEEGGSQGAQALTYRSTTQAFDILMSFDGLVTRLARTFRMRKAIIQSPLLWETRMYNSLDVVGDEAVIDHYDGTGLSTKNDASTGLGQIFAATAIRGRNHCIRAGLIGGSIMDAANENDLWNVWQQLHNDHNYNISTLPTVLIEGAADVGVPQPSMTTSEEHTRLTLARYNGTDERAQNYGNAMLGLHRVFEKYNAPLRGL</sequence>
<dbReference type="Pfam" id="PF01471">
    <property type="entry name" value="PG_binding_1"/>
    <property type="match status" value="1"/>
</dbReference>
<dbReference type="InterPro" id="IPR036365">
    <property type="entry name" value="PGBD-like_sf"/>
</dbReference>
<dbReference type="InterPro" id="IPR017853">
    <property type="entry name" value="GH"/>
</dbReference>
<dbReference type="SUPFAM" id="SSF51445">
    <property type="entry name" value="(Trans)glycosidases"/>
    <property type="match status" value="1"/>
</dbReference>
<evidence type="ECO:0000313" key="4">
    <source>
        <dbReference type="Proteomes" id="UP000495940"/>
    </source>
</evidence>
<feature type="domain" description="Rv2525c-like glycoside hydrolase-like" evidence="2">
    <location>
        <begin position="305"/>
        <end position="488"/>
    </location>
</feature>
<dbReference type="InterPro" id="IPR015020">
    <property type="entry name" value="Rv2525c-like_Glyco_Hydro-like"/>
</dbReference>
<name>A0A6G5RQX4_9ACTN</name>
<dbReference type="KEGG" id="shaw:CEB94_39960"/>
<dbReference type="Proteomes" id="UP000495940">
    <property type="component" value="Chromosome"/>
</dbReference>
<evidence type="ECO:0000259" key="1">
    <source>
        <dbReference type="Pfam" id="PF01471"/>
    </source>
</evidence>
<dbReference type="Pfam" id="PF08924">
    <property type="entry name" value="Rv2525c_GlyHyd-like"/>
    <property type="match status" value="1"/>
</dbReference>
<dbReference type="AlphaFoldDB" id="A0A6G5RQX4"/>
<organism evidence="3 4">
    <name type="scientific">Streptomyces hawaiiensis</name>
    <dbReference type="NCBI Taxonomy" id="67305"/>
    <lineage>
        <taxon>Bacteria</taxon>
        <taxon>Bacillati</taxon>
        <taxon>Actinomycetota</taxon>
        <taxon>Actinomycetes</taxon>
        <taxon>Kitasatosporales</taxon>
        <taxon>Streptomycetaceae</taxon>
        <taxon>Streptomyces</taxon>
    </lineage>
</organism>
<evidence type="ECO:0000313" key="3">
    <source>
        <dbReference type="EMBL" id="QCD60249.1"/>
    </source>
</evidence>
<keyword evidence="4" id="KW-1185">Reference proteome</keyword>
<dbReference type="InterPro" id="IPR002477">
    <property type="entry name" value="Peptidoglycan-bd-like"/>
</dbReference>
<evidence type="ECO:0000259" key="2">
    <source>
        <dbReference type="Pfam" id="PF08924"/>
    </source>
</evidence>
<dbReference type="CDD" id="cd06418">
    <property type="entry name" value="GH25_BacA-like"/>
    <property type="match status" value="1"/>
</dbReference>
<dbReference type="EMBL" id="CP021978">
    <property type="protein sequence ID" value="QCD60249.1"/>
    <property type="molecule type" value="Genomic_DNA"/>
</dbReference>
<accession>A0A6G5RQX4</accession>
<dbReference type="RefSeq" id="WP_175436709.1">
    <property type="nucleotide sequence ID" value="NZ_CP021978.1"/>
</dbReference>
<proteinExistence type="predicted"/>
<dbReference type="SUPFAM" id="SSF47090">
    <property type="entry name" value="PGBD-like"/>
    <property type="match status" value="1"/>
</dbReference>
<protein>
    <submittedName>
        <fullName evidence="3">Uncharacterized protein</fullName>
    </submittedName>
</protein>
<dbReference type="Gene3D" id="3.20.20.80">
    <property type="entry name" value="Glycosidases"/>
    <property type="match status" value="1"/>
</dbReference>
<reference evidence="3 4" key="1">
    <citation type="submission" date="2017-06" db="EMBL/GenBank/DDBJ databases">
        <title>Complete Genome Sequence of Streptomyces hawaiiensis NRRL 15010 and insights into acyldepsipeptides biosynthesis.</title>
        <authorList>
            <person name="Mariita R.M."/>
            <person name="Sello J.K."/>
        </authorList>
    </citation>
    <scope>NUCLEOTIDE SEQUENCE [LARGE SCALE GENOMIC DNA]</scope>
    <source>
        <strain evidence="3 4">ATCC 12236</strain>
    </source>
</reference>
<gene>
    <name evidence="3" type="ORF">CEB94_39960</name>
</gene>